<proteinExistence type="predicted"/>
<evidence type="ECO:0000313" key="1">
    <source>
        <dbReference type="EnsemblMetazoa" id="tetur01g00640.1"/>
    </source>
</evidence>
<accession>T1JPS5</accession>
<evidence type="ECO:0000313" key="2">
    <source>
        <dbReference type="Proteomes" id="UP000015104"/>
    </source>
</evidence>
<dbReference type="Proteomes" id="UP000015104">
    <property type="component" value="Unassembled WGS sequence"/>
</dbReference>
<keyword evidence="2" id="KW-1185">Reference proteome</keyword>
<sequence length="28" mass="3045">MLKPTLATSIILFDYSGLTIKHNLIVAA</sequence>
<dbReference type="EnsemblMetazoa" id="tetur01g00640.1">
    <property type="protein sequence ID" value="tetur01g00640.1"/>
    <property type="gene ID" value="tetur01g00640"/>
</dbReference>
<name>T1JPS5_TETUR</name>
<dbReference type="AlphaFoldDB" id="T1JPS5"/>
<reference evidence="1" key="2">
    <citation type="submission" date="2015-06" db="UniProtKB">
        <authorList>
            <consortium name="EnsemblMetazoa"/>
        </authorList>
    </citation>
    <scope>IDENTIFICATION</scope>
</reference>
<dbReference type="EMBL" id="CAEY01000429">
    <property type="status" value="NOT_ANNOTATED_CDS"/>
    <property type="molecule type" value="Genomic_DNA"/>
</dbReference>
<reference evidence="2" key="1">
    <citation type="submission" date="2011-08" db="EMBL/GenBank/DDBJ databases">
        <authorList>
            <person name="Rombauts S."/>
        </authorList>
    </citation>
    <scope>NUCLEOTIDE SEQUENCE</scope>
    <source>
        <strain evidence="2">London</strain>
    </source>
</reference>
<dbReference type="HOGENOM" id="CLU_3413328_0_0_1"/>
<protein>
    <submittedName>
        <fullName evidence="1">Uncharacterized protein</fullName>
    </submittedName>
</protein>
<organism evidence="1 2">
    <name type="scientific">Tetranychus urticae</name>
    <name type="common">Two-spotted spider mite</name>
    <dbReference type="NCBI Taxonomy" id="32264"/>
    <lineage>
        <taxon>Eukaryota</taxon>
        <taxon>Metazoa</taxon>
        <taxon>Ecdysozoa</taxon>
        <taxon>Arthropoda</taxon>
        <taxon>Chelicerata</taxon>
        <taxon>Arachnida</taxon>
        <taxon>Acari</taxon>
        <taxon>Acariformes</taxon>
        <taxon>Trombidiformes</taxon>
        <taxon>Prostigmata</taxon>
        <taxon>Eleutherengona</taxon>
        <taxon>Raphignathae</taxon>
        <taxon>Tetranychoidea</taxon>
        <taxon>Tetranychidae</taxon>
        <taxon>Tetranychus</taxon>
    </lineage>
</organism>